<proteinExistence type="predicted"/>
<dbReference type="KEGG" id="acaf:CA12_04670"/>
<name>A0A517P4V1_9PLAN</name>
<evidence type="ECO:0008006" key="4">
    <source>
        <dbReference type="Google" id="ProtNLM"/>
    </source>
</evidence>
<gene>
    <name evidence="2" type="ORF">CA12_04670</name>
</gene>
<keyword evidence="1" id="KW-0732">Signal</keyword>
<dbReference type="AlphaFoldDB" id="A0A517P4V1"/>
<dbReference type="Gene3D" id="3.40.50.1110">
    <property type="entry name" value="SGNH hydrolase"/>
    <property type="match status" value="1"/>
</dbReference>
<keyword evidence="3" id="KW-1185">Reference proteome</keyword>
<dbReference type="RefSeq" id="WP_145357190.1">
    <property type="nucleotide sequence ID" value="NZ_CP036265.1"/>
</dbReference>
<protein>
    <recommendedName>
        <fullName evidence="4">Trehalose utilization</fullName>
    </recommendedName>
</protein>
<feature type="chain" id="PRO_5021931718" description="Trehalose utilization" evidence="1">
    <location>
        <begin position="24"/>
        <end position="266"/>
    </location>
</feature>
<evidence type="ECO:0000313" key="3">
    <source>
        <dbReference type="Proteomes" id="UP000318741"/>
    </source>
</evidence>
<feature type="signal peptide" evidence="1">
    <location>
        <begin position="1"/>
        <end position="23"/>
    </location>
</feature>
<dbReference type="EMBL" id="CP036265">
    <property type="protein sequence ID" value="QDT14394.1"/>
    <property type="molecule type" value="Genomic_DNA"/>
</dbReference>
<organism evidence="2 3">
    <name type="scientific">Alienimonas californiensis</name>
    <dbReference type="NCBI Taxonomy" id="2527989"/>
    <lineage>
        <taxon>Bacteria</taxon>
        <taxon>Pseudomonadati</taxon>
        <taxon>Planctomycetota</taxon>
        <taxon>Planctomycetia</taxon>
        <taxon>Planctomycetales</taxon>
        <taxon>Planctomycetaceae</taxon>
        <taxon>Alienimonas</taxon>
    </lineage>
</organism>
<evidence type="ECO:0000256" key="1">
    <source>
        <dbReference type="SAM" id="SignalP"/>
    </source>
</evidence>
<sequence precursor="true">MSFARLSLFGLAAALLAAPAGFAQEPAGEEPAKQAGPRVYLIGNSLTADTLPSRLDGTDAGLVQWHIYCGKNLTFIRENPDGHCVQSSTPWPQALAEGDYDFLSVQPHHGTTPAEDAAIIAEFAAQQPDAVVVLHTAWTHLAKFAAAYEANDADGPMQPSPAYFDAVLKKLRTALPGREIRTTNCYELLYALHEDIEAGRGPFKSLDDVGRDAIHMNHGPGRYLMHNAMRRALGQPPSAAGFELEPEVKAYLDEQLAAHGWRPLAK</sequence>
<evidence type="ECO:0000313" key="2">
    <source>
        <dbReference type="EMBL" id="QDT14394.1"/>
    </source>
</evidence>
<reference evidence="2 3" key="1">
    <citation type="submission" date="2019-02" db="EMBL/GenBank/DDBJ databases">
        <title>Deep-cultivation of Planctomycetes and their phenomic and genomic characterization uncovers novel biology.</title>
        <authorList>
            <person name="Wiegand S."/>
            <person name="Jogler M."/>
            <person name="Boedeker C."/>
            <person name="Pinto D."/>
            <person name="Vollmers J."/>
            <person name="Rivas-Marin E."/>
            <person name="Kohn T."/>
            <person name="Peeters S.H."/>
            <person name="Heuer A."/>
            <person name="Rast P."/>
            <person name="Oberbeckmann S."/>
            <person name="Bunk B."/>
            <person name="Jeske O."/>
            <person name="Meyerdierks A."/>
            <person name="Storesund J.E."/>
            <person name="Kallscheuer N."/>
            <person name="Luecker S."/>
            <person name="Lage O.M."/>
            <person name="Pohl T."/>
            <person name="Merkel B.J."/>
            <person name="Hornburger P."/>
            <person name="Mueller R.-W."/>
            <person name="Bruemmer F."/>
            <person name="Labrenz M."/>
            <person name="Spormann A.M."/>
            <person name="Op den Camp H."/>
            <person name="Overmann J."/>
            <person name="Amann R."/>
            <person name="Jetten M.S.M."/>
            <person name="Mascher T."/>
            <person name="Medema M.H."/>
            <person name="Devos D.P."/>
            <person name="Kaster A.-K."/>
            <person name="Ovreas L."/>
            <person name="Rohde M."/>
            <person name="Galperin M.Y."/>
            <person name="Jogler C."/>
        </authorList>
    </citation>
    <scope>NUCLEOTIDE SEQUENCE [LARGE SCALE GENOMIC DNA]</scope>
    <source>
        <strain evidence="2 3">CA12</strain>
    </source>
</reference>
<accession>A0A517P4V1</accession>
<dbReference type="Proteomes" id="UP000318741">
    <property type="component" value="Chromosome"/>
</dbReference>
<dbReference type="InterPro" id="IPR036514">
    <property type="entry name" value="SGNH_hydro_sf"/>
</dbReference>
<dbReference type="OrthoDB" id="227157at2"/>
<dbReference type="GO" id="GO:0016788">
    <property type="term" value="F:hydrolase activity, acting on ester bonds"/>
    <property type="evidence" value="ECO:0007669"/>
    <property type="project" value="UniProtKB-ARBA"/>
</dbReference>